<dbReference type="SUPFAM" id="SSF51735">
    <property type="entry name" value="NAD(P)-binding Rossmann-fold domains"/>
    <property type="match status" value="1"/>
</dbReference>
<organism evidence="3 4">
    <name type="scientific">Paenibacillus typhae</name>
    <dbReference type="NCBI Taxonomy" id="1174501"/>
    <lineage>
        <taxon>Bacteria</taxon>
        <taxon>Bacillati</taxon>
        <taxon>Bacillota</taxon>
        <taxon>Bacilli</taxon>
        <taxon>Bacillales</taxon>
        <taxon>Paenibacillaceae</taxon>
        <taxon>Paenibacillus</taxon>
    </lineage>
</organism>
<sequence>MLSDKKIIVIGGDGRQKEVIRILTEQNANLTLVGFDSYDKVHHTVKSKLTPPIFNNADAVILPVNGTNNGGLIESSYTSETLVLLEEHIQGVRDSCKIFTGTATEYLKSLCYKHHIELVELLSKDEIAIYNSISTAEGAIMLAIQNTEITIHNSVCMVLGLGRVGTTLANKLKNLGAKVKIGVRESSLFARAWEMGLEPFYIPDLYSQVSDTNVIFNTIEYELLTKSILSNLKADTLIIDLASKPGGTDFILAEKLGIKALLASGLPGRVAPKTSGQIIAQAILKECSPLKNGSI</sequence>
<dbReference type="InterPro" id="IPR014215">
    <property type="entry name" value="Dipicolinic_acid_synth_A"/>
</dbReference>
<name>A0A1G8I6T6_9BACL</name>
<feature type="domain" description="Dipicolinate synthase subunit A N-terminal" evidence="2">
    <location>
        <begin position="6"/>
        <end position="121"/>
    </location>
</feature>
<evidence type="ECO:0000313" key="4">
    <source>
        <dbReference type="Proteomes" id="UP000199050"/>
    </source>
</evidence>
<dbReference type="Proteomes" id="UP000199050">
    <property type="component" value="Unassembled WGS sequence"/>
</dbReference>
<dbReference type="EMBL" id="FNDX01000003">
    <property type="protein sequence ID" value="SDI14300.1"/>
    <property type="molecule type" value="Genomic_DNA"/>
</dbReference>
<evidence type="ECO:0000259" key="2">
    <source>
        <dbReference type="Pfam" id="PF16924"/>
    </source>
</evidence>
<dbReference type="Gene3D" id="3.40.50.720">
    <property type="entry name" value="NAD(P)-binding Rossmann-like Domain"/>
    <property type="match status" value="2"/>
</dbReference>
<feature type="domain" description="KARI N-terminal Rossmann" evidence="1">
    <location>
        <begin position="152"/>
        <end position="238"/>
    </location>
</feature>
<evidence type="ECO:0000313" key="3">
    <source>
        <dbReference type="EMBL" id="SDI14300.1"/>
    </source>
</evidence>
<dbReference type="Pfam" id="PF16924">
    <property type="entry name" value="DpaA_N"/>
    <property type="match status" value="1"/>
</dbReference>
<dbReference type="InterPro" id="IPR013116">
    <property type="entry name" value="KARI_N"/>
</dbReference>
<dbReference type="NCBIfam" id="NF006162">
    <property type="entry name" value="PRK08306.1"/>
    <property type="match status" value="1"/>
</dbReference>
<dbReference type="AlphaFoldDB" id="A0A1G8I6T6"/>
<dbReference type="InterPro" id="IPR031629">
    <property type="entry name" value="DpaA_N"/>
</dbReference>
<proteinExistence type="predicted"/>
<reference evidence="4" key="1">
    <citation type="submission" date="2016-10" db="EMBL/GenBank/DDBJ databases">
        <authorList>
            <person name="Varghese N."/>
            <person name="Submissions S."/>
        </authorList>
    </citation>
    <scope>NUCLEOTIDE SEQUENCE [LARGE SCALE GENOMIC DNA]</scope>
    <source>
        <strain evidence="4">CGMCC 1.11012</strain>
    </source>
</reference>
<gene>
    <name evidence="3" type="ORF">SAMN05216192_103130</name>
</gene>
<dbReference type="STRING" id="1174501.SAMN05216192_103130"/>
<dbReference type="RefSeq" id="WP_090712420.1">
    <property type="nucleotide sequence ID" value="NZ_CBCSKY010000001.1"/>
</dbReference>
<dbReference type="NCBIfam" id="TIGR02853">
    <property type="entry name" value="spore_dpaA"/>
    <property type="match status" value="1"/>
</dbReference>
<dbReference type="OrthoDB" id="8840764at2"/>
<dbReference type="Pfam" id="PF07991">
    <property type="entry name" value="KARI_N"/>
    <property type="match status" value="1"/>
</dbReference>
<dbReference type="InterPro" id="IPR036291">
    <property type="entry name" value="NAD(P)-bd_dom_sf"/>
</dbReference>
<protein>
    <submittedName>
        <fullName evidence="3">Dipicolinate synthase subunit A</fullName>
    </submittedName>
</protein>
<accession>A0A1G8I6T6</accession>
<evidence type="ECO:0000259" key="1">
    <source>
        <dbReference type="Pfam" id="PF07991"/>
    </source>
</evidence>
<keyword evidence="4" id="KW-1185">Reference proteome</keyword>